<dbReference type="Gene3D" id="3.90.228.10">
    <property type="match status" value="1"/>
</dbReference>
<dbReference type="GO" id="GO:0003950">
    <property type="term" value="F:NAD+ poly-ADP-ribosyltransferase activity"/>
    <property type="evidence" value="ECO:0007669"/>
    <property type="project" value="UniProtKB-UniRule"/>
</dbReference>
<dbReference type="EC" id="2.4.2.-" evidence="8"/>
<evidence type="ECO:0000256" key="2">
    <source>
        <dbReference type="ARBA" id="ARBA00022676"/>
    </source>
</evidence>
<dbReference type="Proteomes" id="UP000887575">
    <property type="component" value="Unassembled WGS sequence"/>
</dbReference>
<dbReference type="Pfam" id="PF02877">
    <property type="entry name" value="PARP_reg"/>
    <property type="match status" value="1"/>
</dbReference>
<dbReference type="PROSITE" id="PS51977">
    <property type="entry name" value="WGR"/>
    <property type="match status" value="1"/>
</dbReference>
<dbReference type="InterPro" id="IPR012317">
    <property type="entry name" value="Poly(ADP-ribose)pol_cat_dom"/>
</dbReference>
<evidence type="ECO:0000256" key="8">
    <source>
        <dbReference type="RuleBase" id="RU362114"/>
    </source>
</evidence>
<dbReference type="PROSITE" id="PS51059">
    <property type="entry name" value="PARP_CATALYTIC"/>
    <property type="match status" value="1"/>
</dbReference>
<dbReference type="GO" id="GO:1990404">
    <property type="term" value="F:NAD+-protein mono-ADP-ribosyltransferase activity"/>
    <property type="evidence" value="ECO:0007669"/>
    <property type="project" value="TreeGrafter"/>
</dbReference>
<comment type="subcellular location">
    <subcellularLocation>
        <location evidence="1">Nucleus</location>
    </subcellularLocation>
</comment>
<dbReference type="PANTHER" id="PTHR10459">
    <property type="entry name" value="DNA LIGASE"/>
    <property type="match status" value="1"/>
</dbReference>
<evidence type="ECO:0000256" key="3">
    <source>
        <dbReference type="ARBA" id="ARBA00022679"/>
    </source>
</evidence>
<feature type="domain" description="WGR" evidence="11">
    <location>
        <begin position="58"/>
        <end position="153"/>
    </location>
</feature>
<sequence length="541" mass="60595">MNRKKRVVKVLNGQIKAQNGISKNHKRTTKKLISNGHIGNDKTCDLPVFECCPIKSQAVRVLSSEQGAPYSVLLQHIDSAHNHHKFYAMQALKIDDAHFACLFWWGRIGSSGRKTLVKSSKKETTINSFCRRFSSKTGLNWEQRNQPGKAGQYHVVELSTPQEIKPPKSEDNFQIAGPKIIPKSRLPLEAQHLFSSITDRATVAKEILKVEPHYQNTLDRPLGRLTPAQLKGGYACLREIEELMAQSKPNKKKLSDASDIFYSMIPHEFGIREVPPVISTSDLVKEKAGLLNTLAEAQIAIRRLEEAEAVEANGKTNHLDALHNLIAFKLELLQPNTDVFNLIQEYLFLNHAPAHNFDLKLKAIFEVKERKEKFRFKDLGNKVLLWHGCRLPTVVGILSHGLQISPPETPSDRFMFGRGLYFADSSSESTKYCHAGNGEEAVLVLAEVSLGDANTKAAPDFNARNLPRGKNSVFGKGRKAPDCSENKHPTLFDDVKVPVGAIKKVFGRKGDLPLNEYTIYDETQARLRFLVHVQLSAKSND</sequence>
<evidence type="ECO:0000313" key="12">
    <source>
        <dbReference type="Proteomes" id="UP000887575"/>
    </source>
</evidence>
<keyword evidence="4" id="KW-0548">Nucleotidyltransferase</keyword>
<keyword evidence="3 8" id="KW-0808">Transferase</keyword>
<dbReference type="InterPro" id="IPR036930">
    <property type="entry name" value="WGR_dom_sf"/>
</dbReference>
<organism evidence="12 13">
    <name type="scientific">Mesorhabditis belari</name>
    <dbReference type="NCBI Taxonomy" id="2138241"/>
    <lineage>
        <taxon>Eukaryota</taxon>
        <taxon>Metazoa</taxon>
        <taxon>Ecdysozoa</taxon>
        <taxon>Nematoda</taxon>
        <taxon>Chromadorea</taxon>
        <taxon>Rhabditida</taxon>
        <taxon>Rhabditina</taxon>
        <taxon>Rhabditomorpha</taxon>
        <taxon>Rhabditoidea</taxon>
        <taxon>Rhabditidae</taxon>
        <taxon>Mesorhabditinae</taxon>
        <taxon>Mesorhabditis</taxon>
    </lineage>
</organism>
<dbReference type="AlphaFoldDB" id="A0AAF3ERE1"/>
<accession>A0AAF3ERE1</accession>
<comment type="catalytic activity">
    <reaction evidence="7">
        <text>NAD(+) + (ADP-D-ribosyl)n-acceptor = nicotinamide + (ADP-D-ribosyl)n+1-acceptor + H(+).</text>
        <dbReference type="EC" id="2.4.2.30"/>
    </reaction>
</comment>
<evidence type="ECO:0000259" key="10">
    <source>
        <dbReference type="PROSITE" id="PS51060"/>
    </source>
</evidence>
<dbReference type="PANTHER" id="PTHR10459:SF60">
    <property type="entry name" value="POLY [ADP-RIBOSE] POLYMERASE 2"/>
    <property type="match status" value="1"/>
</dbReference>
<dbReference type="CDD" id="cd01437">
    <property type="entry name" value="parp_like"/>
    <property type="match status" value="1"/>
</dbReference>
<dbReference type="SMART" id="SM00773">
    <property type="entry name" value="WGR"/>
    <property type="match status" value="1"/>
</dbReference>
<dbReference type="InterPro" id="IPR004102">
    <property type="entry name" value="Poly(ADP-ribose)pol_reg_dom"/>
</dbReference>
<dbReference type="Pfam" id="PF05406">
    <property type="entry name" value="WGR"/>
    <property type="match status" value="1"/>
</dbReference>
<dbReference type="PROSITE" id="PS51060">
    <property type="entry name" value="PARP_ALPHA_HD"/>
    <property type="match status" value="1"/>
</dbReference>
<dbReference type="WBParaSite" id="MBELARI_LOCUS16657">
    <property type="protein sequence ID" value="MBELARI_LOCUS16657"/>
    <property type="gene ID" value="MBELARI_LOCUS16657"/>
</dbReference>
<dbReference type="Pfam" id="PF00644">
    <property type="entry name" value="PARP"/>
    <property type="match status" value="1"/>
</dbReference>
<dbReference type="InterPro" id="IPR008893">
    <property type="entry name" value="WGR_domain"/>
</dbReference>
<dbReference type="InterPro" id="IPR050800">
    <property type="entry name" value="ARTD/PARP"/>
</dbReference>
<proteinExistence type="predicted"/>
<evidence type="ECO:0000259" key="11">
    <source>
        <dbReference type="PROSITE" id="PS51977"/>
    </source>
</evidence>
<evidence type="ECO:0000256" key="1">
    <source>
        <dbReference type="ARBA" id="ARBA00004123"/>
    </source>
</evidence>
<evidence type="ECO:0000256" key="7">
    <source>
        <dbReference type="ARBA" id="ARBA00033987"/>
    </source>
</evidence>
<dbReference type="SUPFAM" id="SSF47587">
    <property type="entry name" value="Domain of poly(ADP-ribose) polymerase"/>
    <property type="match status" value="1"/>
</dbReference>
<reference evidence="13" key="1">
    <citation type="submission" date="2024-02" db="UniProtKB">
        <authorList>
            <consortium name="WormBaseParasite"/>
        </authorList>
    </citation>
    <scope>IDENTIFICATION</scope>
</reference>
<keyword evidence="2 8" id="KW-0328">Glycosyltransferase</keyword>
<dbReference type="SUPFAM" id="SSF56399">
    <property type="entry name" value="ADP-ribosylation"/>
    <property type="match status" value="1"/>
</dbReference>
<dbReference type="InterPro" id="IPR036616">
    <property type="entry name" value="Poly(ADP-ribose)pol_reg_dom_sf"/>
</dbReference>
<dbReference type="CDD" id="cd07997">
    <property type="entry name" value="WGR_PARP"/>
    <property type="match status" value="1"/>
</dbReference>
<evidence type="ECO:0000256" key="4">
    <source>
        <dbReference type="ARBA" id="ARBA00022695"/>
    </source>
</evidence>
<dbReference type="Gene3D" id="1.20.142.10">
    <property type="entry name" value="Poly(ADP-ribose) polymerase, regulatory domain"/>
    <property type="match status" value="1"/>
</dbReference>
<dbReference type="GO" id="GO:0016779">
    <property type="term" value="F:nucleotidyltransferase activity"/>
    <property type="evidence" value="ECO:0007669"/>
    <property type="project" value="UniProtKB-KW"/>
</dbReference>
<dbReference type="GO" id="GO:0006302">
    <property type="term" value="P:double-strand break repair"/>
    <property type="evidence" value="ECO:0007669"/>
    <property type="project" value="TreeGrafter"/>
</dbReference>
<evidence type="ECO:0000256" key="6">
    <source>
        <dbReference type="ARBA" id="ARBA00023242"/>
    </source>
</evidence>
<keyword evidence="12" id="KW-1185">Reference proteome</keyword>
<evidence type="ECO:0000256" key="5">
    <source>
        <dbReference type="ARBA" id="ARBA00023027"/>
    </source>
</evidence>
<dbReference type="GO" id="GO:0005730">
    <property type="term" value="C:nucleolus"/>
    <property type="evidence" value="ECO:0007669"/>
    <property type="project" value="TreeGrafter"/>
</dbReference>
<keyword evidence="5 8" id="KW-0520">NAD</keyword>
<protein>
    <recommendedName>
        <fullName evidence="8">Poly [ADP-ribose] polymerase</fullName>
        <shortName evidence="8">PARP</shortName>
        <ecNumber evidence="8">2.4.2.-</ecNumber>
    </recommendedName>
</protein>
<feature type="domain" description="PARP alpha-helical" evidence="10">
    <location>
        <begin position="183"/>
        <end position="305"/>
    </location>
</feature>
<dbReference type="SUPFAM" id="SSF142921">
    <property type="entry name" value="WGR domain-like"/>
    <property type="match status" value="1"/>
</dbReference>
<feature type="domain" description="PARP catalytic" evidence="9">
    <location>
        <begin position="313"/>
        <end position="541"/>
    </location>
</feature>
<evidence type="ECO:0000313" key="13">
    <source>
        <dbReference type="WBParaSite" id="MBELARI_LOCUS16657"/>
    </source>
</evidence>
<keyword evidence="6" id="KW-0539">Nucleus</keyword>
<evidence type="ECO:0000259" key="9">
    <source>
        <dbReference type="PROSITE" id="PS51059"/>
    </source>
</evidence>
<name>A0AAF3ERE1_9BILA</name>
<dbReference type="GO" id="GO:0070212">
    <property type="term" value="P:protein poly-ADP-ribosylation"/>
    <property type="evidence" value="ECO:0007669"/>
    <property type="project" value="TreeGrafter"/>
</dbReference>